<evidence type="ECO:0000313" key="2">
    <source>
        <dbReference type="Proteomes" id="UP000664859"/>
    </source>
</evidence>
<evidence type="ECO:0008006" key="3">
    <source>
        <dbReference type="Google" id="ProtNLM"/>
    </source>
</evidence>
<evidence type="ECO:0000313" key="1">
    <source>
        <dbReference type="EMBL" id="KAG5190525.1"/>
    </source>
</evidence>
<sequence length="536" mass="57663">MSSSTGRHPRLEGSMLEDDGLMMRVLEYLEDWAHTRVSKDFRRTYLQIHHPSEDALAMAVDLGTMQCVADFLDARQSGPGSSVHGTPSPGLLAHAVHHAKRDIACLLKERGADEHHVLVAIAAASVGDVAALRDAVPIMPPRDAFHTKSLDYIASAALASPRPIDTMAAVIECGFPVHVPQTAGVAALDAHNMDAYRAVLMTRTPGVEHPVDTVQAAVARGFQLRSALCSMAFAVGSGSLPLCEWLAQHTRMTKFPKGCVPGSGLVEKSAMCSGAMFACIADAADAAGVSWSCSEALERALRTKNFAVAKQLVRWRNMSPAMWTVAMQTGDTSVLSFLHELDPMPAHVAQEALCRYCASFVLSHEATMLWLVAHGGTLNEHMILSLREGAAESAMRRRNGPRNAAHLTHAALPDWLAAIVVRCIGATQVSEEDRIAAARHACKTNDMGLLALCGEVTFTGEESADDRRIATLATQDGPHMLLIPATRKTHADAANRNISARMPELSAEYPGWDGLYTAHYRRWYAATVEGGGNSGL</sequence>
<keyword evidence="2" id="KW-1185">Reference proteome</keyword>
<comment type="caution">
    <text evidence="1">The sequence shown here is derived from an EMBL/GenBank/DDBJ whole genome shotgun (WGS) entry which is preliminary data.</text>
</comment>
<name>A0A836CL35_9STRA</name>
<dbReference type="Proteomes" id="UP000664859">
    <property type="component" value="Unassembled WGS sequence"/>
</dbReference>
<gene>
    <name evidence="1" type="ORF">JKP88DRAFT_352677</name>
</gene>
<protein>
    <recommendedName>
        <fullName evidence="3">Ankyrin repeat protein</fullName>
    </recommendedName>
</protein>
<dbReference type="EMBL" id="JAFCMP010000033">
    <property type="protein sequence ID" value="KAG5190525.1"/>
    <property type="molecule type" value="Genomic_DNA"/>
</dbReference>
<organism evidence="1 2">
    <name type="scientific">Tribonema minus</name>
    <dbReference type="NCBI Taxonomy" id="303371"/>
    <lineage>
        <taxon>Eukaryota</taxon>
        <taxon>Sar</taxon>
        <taxon>Stramenopiles</taxon>
        <taxon>Ochrophyta</taxon>
        <taxon>PX clade</taxon>
        <taxon>Xanthophyceae</taxon>
        <taxon>Tribonematales</taxon>
        <taxon>Tribonemataceae</taxon>
        <taxon>Tribonema</taxon>
    </lineage>
</organism>
<reference evidence="1" key="1">
    <citation type="submission" date="2021-02" db="EMBL/GenBank/DDBJ databases">
        <title>First Annotated Genome of the Yellow-green Alga Tribonema minus.</title>
        <authorList>
            <person name="Mahan K.M."/>
        </authorList>
    </citation>
    <scope>NUCLEOTIDE SEQUENCE</scope>
    <source>
        <strain evidence="1">UTEX B ZZ1240</strain>
    </source>
</reference>
<proteinExistence type="predicted"/>
<accession>A0A836CL35</accession>
<dbReference type="AlphaFoldDB" id="A0A836CL35"/>